<dbReference type="PIRSF" id="PIRSF002741">
    <property type="entry name" value="MppA"/>
    <property type="match status" value="1"/>
</dbReference>
<dbReference type="Gene3D" id="3.40.190.10">
    <property type="entry name" value="Periplasmic binding protein-like II"/>
    <property type="match status" value="1"/>
</dbReference>
<protein>
    <submittedName>
        <fullName evidence="4">Peptide ABC transporter substrate-binding protein</fullName>
    </submittedName>
</protein>
<dbReference type="OrthoDB" id="9796817at2"/>
<dbReference type="PROSITE" id="PS51257">
    <property type="entry name" value="PROKAR_LIPOPROTEIN"/>
    <property type="match status" value="1"/>
</dbReference>
<dbReference type="GO" id="GO:1904680">
    <property type="term" value="F:peptide transmembrane transporter activity"/>
    <property type="evidence" value="ECO:0007669"/>
    <property type="project" value="TreeGrafter"/>
</dbReference>
<dbReference type="Pfam" id="PF00496">
    <property type="entry name" value="SBP_bac_5"/>
    <property type="match status" value="1"/>
</dbReference>
<dbReference type="PANTHER" id="PTHR30290">
    <property type="entry name" value="PERIPLASMIC BINDING COMPONENT OF ABC TRANSPORTER"/>
    <property type="match status" value="1"/>
</dbReference>
<evidence type="ECO:0000313" key="5">
    <source>
        <dbReference type="Proteomes" id="UP000033772"/>
    </source>
</evidence>
<dbReference type="EMBL" id="JZDQ02000007">
    <property type="protein sequence ID" value="OIJ27590.1"/>
    <property type="molecule type" value="Genomic_DNA"/>
</dbReference>
<dbReference type="PANTHER" id="PTHR30290:SF38">
    <property type="entry name" value="D,D-DIPEPTIDE-BINDING PERIPLASMIC PROTEIN DDPA-RELATED"/>
    <property type="match status" value="1"/>
</dbReference>
<dbReference type="Gene3D" id="3.10.105.10">
    <property type="entry name" value="Dipeptide-binding Protein, Domain 3"/>
    <property type="match status" value="1"/>
</dbReference>
<dbReference type="CDD" id="cd08492">
    <property type="entry name" value="PBP2_NikA_DppA_OppA_like_15"/>
    <property type="match status" value="1"/>
</dbReference>
<dbReference type="AlphaFoldDB" id="A0A1J4N7X5"/>
<feature type="signal peptide" evidence="2">
    <location>
        <begin position="1"/>
        <end position="32"/>
    </location>
</feature>
<reference evidence="4" key="1">
    <citation type="submission" date="2016-10" db="EMBL/GenBank/DDBJ databases">
        <title>Draft Genome Sequence of Nocardioides luteus Strain BAFB, an Alkane-Degrading Bacterium Isolated from JP-7 Polluted Soil.</title>
        <authorList>
            <person name="Brown L."/>
            <person name="Ruiz O.N."/>
            <person name="Gunasekera T."/>
        </authorList>
    </citation>
    <scope>NUCLEOTIDE SEQUENCE [LARGE SCALE GENOMIC DNA]</scope>
    <source>
        <strain evidence="4">BAFB</strain>
    </source>
</reference>
<evidence type="ECO:0000259" key="3">
    <source>
        <dbReference type="Pfam" id="PF00496"/>
    </source>
</evidence>
<keyword evidence="5" id="KW-1185">Reference proteome</keyword>
<dbReference type="SUPFAM" id="SSF53850">
    <property type="entry name" value="Periplasmic binding protein-like II"/>
    <property type="match status" value="1"/>
</dbReference>
<dbReference type="STRING" id="1844.UG56_006130"/>
<evidence type="ECO:0000256" key="2">
    <source>
        <dbReference type="SAM" id="SignalP"/>
    </source>
</evidence>
<dbReference type="GO" id="GO:0043190">
    <property type="term" value="C:ATP-binding cassette (ABC) transporter complex"/>
    <property type="evidence" value="ECO:0007669"/>
    <property type="project" value="InterPro"/>
</dbReference>
<name>A0A1J4N7X5_9ACTN</name>
<dbReference type="Proteomes" id="UP000033772">
    <property type="component" value="Unassembled WGS sequence"/>
</dbReference>
<dbReference type="GO" id="GO:0042597">
    <property type="term" value="C:periplasmic space"/>
    <property type="evidence" value="ECO:0007669"/>
    <property type="project" value="UniProtKB-ARBA"/>
</dbReference>
<organism evidence="4 5">
    <name type="scientific">Nocardioides luteus</name>
    <dbReference type="NCBI Taxonomy" id="1844"/>
    <lineage>
        <taxon>Bacteria</taxon>
        <taxon>Bacillati</taxon>
        <taxon>Actinomycetota</taxon>
        <taxon>Actinomycetes</taxon>
        <taxon>Propionibacteriales</taxon>
        <taxon>Nocardioidaceae</taxon>
        <taxon>Nocardioides</taxon>
    </lineage>
</organism>
<dbReference type="InterPro" id="IPR039424">
    <property type="entry name" value="SBP_5"/>
</dbReference>
<feature type="domain" description="Solute-binding protein family 5" evidence="3">
    <location>
        <begin position="87"/>
        <end position="462"/>
    </location>
</feature>
<evidence type="ECO:0000256" key="1">
    <source>
        <dbReference type="ARBA" id="ARBA00022729"/>
    </source>
</evidence>
<accession>A0A1J4N7X5</accession>
<dbReference type="InterPro" id="IPR000914">
    <property type="entry name" value="SBP_5_dom"/>
</dbReference>
<keyword evidence="1 2" id="KW-0732">Signal</keyword>
<gene>
    <name evidence="4" type="ORF">UG56_006130</name>
</gene>
<dbReference type="GO" id="GO:0015833">
    <property type="term" value="P:peptide transport"/>
    <property type="evidence" value="ECO:0007669"/>
    <property type="project" value="TreeGrafter"/>
</dbReference>
<proteinExistence type="predicted"/>
<sequence>MKIARPVIRPGTWRRKIALAAVAATVAASLTACGSASSGASSDGRITFLLDSLGNSWVPNTSSISSFQGNVYSQIYDKLVYVDDQGKISPWIAEKWENNSDYTSFTLHLKKGVTFSNGDPLDAAAVVANLDYWAKGQPDQGIAPISLFPKTYAGSKAVDATTVQVSFSAPTLGFIPTLGYAGSALFAPKAIAGTAEEQAELSTNYGSGPYVVKSWKADDNVVLEKRDDYEWGPEAIGSTGPAKIEQITYKVSPDAAVRTAAVQSGQAQVAYNPTPQQISDLKGQGFSVHTPVYLGFAFGWALNTKTAVFKDRLVRQAVQHGIDRDEIIDTVYTSDWKPATSFFNDTVPGVSDQSAEFGYDPDAAAKLLAEAGYRKGSDGVLAKDGKRLEFTLYSNPYLPTSKQVDQLIATQLGKLGFKVSVQTYDVITYGEKITVGAPNVAAYEVTRSIGDASTAANVFTDADSGENWFGIGESDATINKLRDSIRAATDPARRDADLAELQRHVLEQAYYVPITQIVQRPLLASTDLKGIKTDSTAFAKFAAATIE</sequence>
<dbReference type="RefSeq" id="WP_045549774.1">
    <property type="nucleotide sequence ID" value="NZ_JZDQ02000007.1"/>
</dbReference>
<feature type="chain" id="PRO_5039582175" evidence="2">
    <location>
        <begin position="33"/>
        <end position="547"/>
    </location>
</feature>
<dbReference type="InterPro" id="IPR030678">
    <property type="entry name" value="Peptide/Ni-bd"/>
</dbReference>
<evidence type="ECO:0000313" key="4">
    <source>
        <dbReference type="EMBL" id="OIJ27590.1"/>
    </source>
</evidence>
<comment type="caution">
    <text evidence="4">The sequence shown here is derived from an EMBL/GenBank/DDBJ whole genome shotgun (WGS) entry which is preliminary data.</text>
</comment>